<dbReference type="Pfam" id="PF09343">
    <property type="entry name" value="DUF2460"/>
    <property type="match status" value="1"/>
</dbReference>
<accession>A0A7X3S8F3</accession>
<evidence type="ECO:0000313" key="2">
    <source>
        <dbReference type="EMBL" id="MXN65700.1"/>
    </source>
</evidence>
<reference evidence="2 3" key="1">
    <citation type="submission" date="2019-12" db="EMBL/GenBank/DDBJ databases">
        <authorList>
            <person name="Li M."/>
        </authorList>
    </citation>
    <scope>NUCLEOTIDE SEQUENCE [LARGE SCALE GENOMIC DNA]</scope>
    <source>
        <strain evidence="2 3">GBMRC 2046</strain>
    </source>
</reference>
<evidence type="ECO:0000313" key="3">
    <source>
        <dbReference type="Proteomes" id="UP000433101"/>
    </source>
</evidence>
<dbReference type="EMBL" id="WUMV01000006">
    <property type="protein sequence ID" value="MXN65700.1"/>
    <property type="molecule type" value="Genomic_DNA"/>
</dbReference>
<evidence type="ECO:0000259" key="1">
    <source>
        <dbReference type="Pfam" id="PF09343"/>
    </source>
</evidence>
<protein>
    <submittedName>
        <fullName evidence="2">TIGR02217 family protein</fullName>
    </submittedName>
</protein>
<organism evidence="2 3">
    <name type="scientific">Stappia sediminis</name>
    <dbReference type="NCBI Taxonomy" id="2692190"/>
    <lineage>
        <taxon>Bacteria</taxon>
        <taxon>Pseudomonadati</taxon>
        <taxon>Pseudomonadota</taxon>
        <taxon>Alphaproteobacteria</taxon>
        <taxon>Hyphomicrobiales</taxon>
        <taxon>Stappiaceae</taxon>
        <taxon>Stappia</taxon>
    </lineage>
</organism>
<dbReference type="Proteomes" id="UP000433101">
    <property type="component" value="Unassembled WGS sequence"/>
</dbReference>
<comment type="caution">
    <text evidence="2">The sequence shown here is derived from an EMBL/GenBank/DDBJ whole genome shotgun (WGS) entry which is preliminary data.</text>
</comment>
<dbReference type="NCBIfam" id="TIGR02217">
    <property type="entry name" value="chp_TIGR02217"/>
    <property type="match status" value="1"/>
</dbReference>
<dbReference type="AlphaFoldDB" id="A0A7X3S8F3"/>
<keyword evidence="3" id="KW-1185">Reference proteome</keyword>
<sequence length="214" mass="22946">MTAGFLDELFPAEIAFGASGGPERRTDVVTLASGREKRNARWAHSRRRYDAGTGIRSLHDLQAVQAFFERARGRLYGFRFKDPFDNSTAQAGAEVSPLDCEIGMGDGAATAFQLVKVYGAGTNIYARDISRPVPGSVRIVVDGVELGEGADFTLDQVSGIVTLAAPPAAGTPVTAGFKFDVPVRFDTDRLEMSLTHFEAGRLPSVPLIEILPTA</sequence>
<name>A0A7X3S8F3_9HYPH</name>
<dbReference type="InterPro" id="IPR011740">
    <property type="entry name" value="DUF2460"/>
</dbReference>
<dbReference type="RefSeq" id="WP_160775960.1">
    <property type="nucleotide sequence ID" value="NZ_WUMV01000006.1"/>
</dbReference>
<gene>
    <name evidence="2" type="ORF">GR183_12365</name>
</gene>
<feature type="domain" description="DUF2460" evidence="1">
    <location>
        <begin position="9"/>
        <end position="210"/>
    </location>
</feature>
<proteinExistence type="predicted"/>